<protein>
    <submittedName>
        <fullName evidence="2">Uncharacterized protein</fullName>
    </submittedName>
</protein>
<name>A0AC35FS03_9BILA</name>
<evidence type="ECO:0000313" key="1">
    <source>
        <dbReference type="Proteomes" id="UP000887580"/>
    </source>
</evidence>
<dbReference type="Proteomes" id="UP000887580">
    <property type="component" value="Unplaced"/>
</dbReference>
<organism evidence="1 2">
    <name type="scientific">Panagrolaimus sp. PS1159</name>
    <dbReference type="NCBI Taxonomy" id="55785"/>
    <lineage>
        <taxon>Eukaryota</taxon>
        <taxon>Metazoa</taxon>
        <taxon>Ecdysozoa</taxon>
        <taxon>Nematoda</taxon>
        <taxon>Chromadorea</taxon>
        <taxon>Rhabditida</taxon>
        <taxon>Tylenchina</taxon>
        <taxon>Panagrolaimomorpha</taxon>
        <taxon>Panagrolaimoidea</taxon>
        <taxon>Panagrolaimidae</taxon>
        <taxon>Panagrolaimus</taxon>
    </lineage>
</organism>
<dbReference type="WBParaSite" id="PS1159_v2.g2033.t1">
    <property type="protein sequence ID" value="PS1159_v2.g2033.t1"/>
    <property type="gene ID" value="PS1159_v2.g2033"/>
</dbReference>
<evidence type="ECO:0000313" key="2">
    <source>
        <dbReference type="WBParaSite" id="PS1159_v2.g2033.t1"/>
    </source>
</evidence>
<accession>A0AC35FS03</accession>
<proteinExistence type="predicted"/>
<sequence>MSSFNSSNLNDRSERSAISEQKRKKHLHSTFYFHRRSSTMPDFDPKMGHARSASVTPTRSPFLPAFLRQLSKRSPRLFRGGTSPVKQNSGRKNVYSRESPFTKVSRTPMGDISKPVPEEAIIIENSGTQTPDSIQKQVNNRRSRDANTEEEMDQLIPSTTDTETASAVGRSNAMENETPSPPIIPSQGAIISRSPMSEQKFVTANVARQLFFERNASIDENQELLVDCTTVATTDASGKLDLVIENENAKDETPKHQAAENRRIKNLQNRDECGSPSVSFNIKGKTFFGGREAAIPTILPSTTPFERNSRRRSSCMENWSESNKPSESIGLPSSVSSNMI</sequence>
<reference evidence="2" key="1">
    <citation type="submission" date="2022-11" db="UniProtKB">
        <authorList>
            <consortium name="WormBaseParasite"/>
        </authorList>
    </citation>
    <scope>IDENTIFICATION</scope>
</reference>